<dbReference type="AlphaFoldDB" id="A0A915EN29"/>
<organism evidence="2 3">
    <name type="scientific">Ditylenchus dipsaci</name>
    <dbReference type="NCBI Taxonomy" id="166011"/>
    <lineage>
        <taxon>Eukaryota</taxon>
        <taxon>Metazoa</taxon>
        <taxon>Ecdysozoa</taxon>
        <taxon>Nematoda</taxon>
        <taxon>Chromadorea</taxon>
        <taxon>Rhabditida</taxon>
        <taxon>Tylenchina</taxon>
        <taxon>Tylenchomorpha</taxon>
        <taxon>Sphaerularioidea</taxon>
        <taxon>Anguinidae</taxon>
        <taxon>Anguininae</taxon>
        <taxon>Ditylenchus</taxon>
    </lineage>
</organism>
<feature type="region of interest" description="Disordered" evidence="1">
    <location>
        <begin position="100"/>
        <end position="151"/>
    </location>
</feature>
<sequence>MLKHVYVDQPPVLEVPAPTAEQWHQQQQRQMDVSLEDDTSETVRELAIHLSDDDEVARCKQSSALIYKHLKWITLRLLVDGSPYVFKLCLSSGSKASLPYNHSKQQKKSVRNVSRESLHESTATRSNTSPAESSTDLPVGFPGTNAMLRKY</sequence>
<protein>
    <submittedName>
        <fullName evidence="3">Uncharacterized protein</fullName>
    </submittedName>
</protein>
<keyword evidence="2" id="KW-1185">Reference proteome</keyword>
<evidence type="ECO:0000313" key="2">
    <source>
        <dbReference type="Proteomes" id="UP000887574"/>
    </source>
</evidence>
<evidence type="ECO:0000313" key="3">
    <source>
        <dbReference type="WBParaSite" id="jg8574"/>
    </source>
</evidence>
<dbReference type="Proteomes" id="UP000887574">
    <property type="component" value="Unplaced"/>
</dbReference>
<reference evidence="3" key="1">
    <citation type="submission" date="2022-11" db="UniProtKB">
        <authorList>
            <consortium name="WormBaseParasite"/>
        </authorList>
    </citation>
    <scope>IDENTIFICATION</scope>
</reference>
<dbReference type="WBParaSite" id="jg8574">
    <property type="protein sequence ID" value="jg8574"/>
    <property type="gene ID" value="jg8574"/>
</dbReference>
<name>A0A915EN29_9BILA</name>
<accession>A0A915EN29</accession>
<evidence type="ECO:0000256" key="1">
    <source>
        <dbReference type="SAM" id="MobiDB-lite"/>
    </source>
</evidence>
<feature type="compositionally biased region" description="Polar residues" evidence="1">
    <location>
        <begin position="120"/>
        <end position="136"/>
    </location>
</feature>
<proteinExistence type="predicted"/>